<dbReference type="GO" id="GO:0001708">
    <property type="term" value="P:cell fate specification"/>
    <property type="evidence" value="ECO:0007669"/>
    <property type="project" value="TreeGrafter"/>
</dbReference>
<dbReference type="InterPro" id="IPR046360">
    <property type="entry name" value="T-box_DNA-bd"/>
</dbReference>
<reference evidence="9" key="1">
    <citation type="submission" date="2020-06" db="EMBL/GenBank/DDBJ databases">
        <title>Draft genome of Bugula neritina, a colonial animal packing powerful symbionts and potential medicines.</title>
        <authorList>
            <person name="Rayko M."/>
        </authorList>
    </citation>
    <scope>NUCLEOTIDE SEQUENCE [LARGE SCALE GENOMIC DNA]</scope>
    <source>
        <strain evidence="9">Kwan_BN1</strain>
    </source>
</reference>
<dbReference type="PRINTS" id="PR00937">
    <property type="entry name" value="TBOX"/>
</dbReference>
<comment type="subcellular location">
    <subcellularLocation>
        <location evidence="1 6">Nucleus</location>
    </subcellularLocation>
</comment>
<protein>
    <submittedName>
        <fullName evidence="9">TBX20</fullName>
    </submittedName>
</protein>
<comment type="caution">
    <text evidence="9">The sequence shown here is derived from an EMBL/GenBank/DDBJ whole genome shotgun (WGS) entry which is preliminary data.</text>
</comment>
<dbReference type="SUPFAM" id="SSF49417">
    <property type="entry name" value="p53-like transcription factors"/>
    <property type="match status" value="1"/>
</dbReference>
<dbReference type="AlphaFoldDB" id="A0A7J7JCD0"/>
<sequence length="432" mass="49260">MTATSVISLFEIPLLSFHTKRKLEMEEVMNEFAPTSDFSMKASPMSRKARAFSIQALLSPVDSASEDGDEVKGLGDAERDKVEQDSQSSPRSLSSETPLPSPPITEDLITEEKCRTSDNLGRSCCTLEMKELWKKFHDLGTEMIITKSGRRMFPSMRVSFSNLDPKANYQVFFDIVAVDSKRYRYAYHRSCWLVAGRADPPIPRKVYTHPDGPFRGDSLMKQSISFEKVKLTNNLHDKWGYIILNSMHKYLPRVHLVKYEDKVPKASFLSDLETHDRKVFTFEETQFIGVTAYQNQLITKLKIDSNPFAKGFRDSARITQIDRESVDLLIKASRQGYPAVPNPMSHALLTQLPQNPLPLMPSGFVCKYPPLLPMQQHQSMMPTPEQMSKDFLKLYFDRLSSNQCAVNGMHKALSTHNNIPRTNSVRFNPYKS</sequence>
<evidence type="ECO:0000256" key="6">
    <source>
        <dbReference type="PROSITE-ProRule" id="PRU00201"/>
    </source>
</evidence>
<feature type="region of interest" description="Disordered" evidence="7">
    <location>
        <begin position="63"/>
        <end position="111"/>
    </location>
</feature>
<dbReference type="PANTHER" id="PTHR11267">
    <property type="entry name" value="T-BOX PROTEIN-RELATED"/>
    <property type="match status" value="1"/>
</dbReference>
<dbReference type="Pfam" id="PF00907">
    <property type="entry name" value="T-box"/>
    <property type="match status" value="1"/>
</dbReference>
<accession>A0A7J7JCD0</accession>
<dbReference type="SMART" id="SM00425">
    <property type="entry name" value="TBOX"/>
    <property type="match status" value="1"/>
</dbReference>
<evidence type="ECO:0000256" key="4">
    <source>
        <dbReference type="ARBA" id="ARBA00023163"/>
    </source>
</evidence>
<dbReference type="GO" id="GO:0000981">
    <property type="term" value="F:DNA-binding transcription factor activity, RNA polymerase II-specific"/>
    <property type="evidence" value="ECO:0007669"/>
    <property type="project" value="TreeGrafter"/>
</dbReference>
<feature type="domain" description="T-box" evidence="8">
    <location>
        <begin position="127"/>
        <end position="314"/>
    </location>
</feature>
<dbReference type="InterPro" id="IPR036960">
    <property type="entry name" value="T-box_sf"/>
</dbReference>
<evidence type="ECO:0000313" key="10">
    <source>
        <dbReference type="Proteomes" id="UP000593567"/>
    </source>
</evidence>
<keyword evidence="5 6" id="KW-0539">Nucleus</keyword>
<dbReference type="PROSITE" id="PS01283">
    <property type="entry name" value="TBOX_1"/>
    <property type="match status" value="1"/>
</dbReference>
<keyword evidence="4" id="KW-0804">Transcription</keyword>
<comment type="caution">
    <text evidence="6">Lacks conserved residue(s) required for the propagation of feature annotation.</text>
</comment>
<evidence type="ECO:0000256" key="1">
    <source>
        <dbReference type="ARBA" id="ARBA00004123"/>
    </source>
</evidence>
<dbReference type="GO" id="GO:0000978">
    <property type="term" value="F:RNA polymerase II cis-regulatory region sequence-specific DNA binding"/>
    <property type="evidence" value="ECO:0007669"/>
    <property type="project" value="InterPro"/>
</dbReference>
<dbReference type="GO" id="GO:0005634">
    <property type="term" value="C:nucleus"/>
    <property type="evidence" value="ECO:0007669"/>
    <property type="project" value="UniProtKB-SubCell"/>
</dbReference>
<keyword evidence="3 6" id="KW-0238">DNA-binding</keyword>
<proteinExistence type="predicted"/>
<dbReference type="InterPro" id="IPR018186">
    <property type="entry name" value="TF_T-box_CS"/>
</dbReference>
<feature type="compositionally biased region" description="Basic and acidic residues" evidence="7">
    <location>
        <begin position="70"/>
        <end position="84"/>
    </location>
</feature>
<evidence type="ECO:0000256" key="3">
    <source>
        <dbReference type="ARBA" id="ARBA00023125"/>
    </source>
</evidence>
<organism evidence="9 10">
    <name type="scientific">Bugula neritina</name>
    <name type="common">Brown bryozoan</name>
    <name type="synonym">Sertularia neritina</name>
    <dbReference type="NCBI Taxonomy" id="10212"/>
    <lineage>
        <taxon>Eukaryota</taxon>
        <taxon>Metazoa</taxon>
        <taxon>Spiralia</taxon>
        <taxon>Lophotrochozoa</taxon>
        <taxon>Bryozoa</taxon>
        <taxon>Gymnolaemata</taxon>
        <taxon>Cheilostomatida</taxon>
        <taxon>Flustrina</taxon>
        <taxon>Buguloidea</taxon>
        <taxon>Bugulidae</taxon>
        <taxon>Bugula</taxon>
    </lineage>
</organism>
<evidence type="ECO:0000259" key="8">
    <source>
        <dbReference type="PROSITE" id="PS50252"/>
    </source>
</evidence>
<evidence type="ECO:0000313" key="9">
    <source>
        <dbReference type="EMBL" id="KAF6023286.1"/>
    </source>
</evidence>
<dbReference type="PROSITE" id="PS50252">
    <property type="entry name" value="TBOX_3"/>
    <property type="match status" value="1"/>
</dbReference>
<dbReference type="FunFam" id="2.60.40.820:FF:000008">
    <property type="entry name" value="T-box transcription factor TBX20"/>
    <property type="match status" value="1"/>
</dbReference>
<dbReference type="PANTHER" id="PTHR11267:SF190">
    <property type="entry name" value="T-BOX TRANSCRIPTION FACTOR TBX20"/>
    <property type="match status" value="1"/>
</dbReference>
<dbReference type="GO" id="GO:0045893">
    <property type="term" value="P:positive regulation of DNA-templated transcription"/>
    <property type="evidence" value="ECO:0007669"/>
    <property type="project" value="InterPro"/>
</dbReference>
<dbReference type="InterPro" id="IPR001699">
    <property type="entry name" value="TF_T-box"/>
</dbReference>
<dbReference type="EMBL" id="VXIV02002736">
    <property type="protein sequence ID" value="KAF6023286.1"/>
    <property type="molecule type" value="Genomic_DNA"/>
</dbReference>
<dbReference type="Proteomes" id="UP000593567">
    <property type="component" value="Unassembled WGS sequence"/>
</dbReference>
<dbReference type="GO" id="GO:0048731">
    <property type="term" value="P:system development"/>
    <property type="evidence" value="ECO:0007669"/>
    <property type="project" value="UniProtKB-ARBA"/>
</dbReference>
<evidence type="ECO:0000256" key="2">
    <source>
        <dbReference type="ARBA" id="ARBA00023015"/>
    </source>
</evidence>
<evidence type="ECO:0000256" key="7">
    <source>
        <dbReference type="SAM" id="MobiDB-lite"/>
    </source>
</evidence>
<gene>
    <name evidence="9" type="ORF">EB796_018413</name>
</gene>
<dbReference type="Gene3D" id="2.60.40.820">
    <property type="entry name" value="Transcription factor, T-box"/>
    <property type="match status" value="1"/>
</dbReference>
<name>A0A7J7JCD0_BUGNE</name>
<dbReference type="InterPro" id="IPR008967">
    <property type="entry name" value="p53-like_TF_DNA-bd_sf"/>
</dbReference>
<evidence type="ECO:0000256" key="5">
    <source>
        <dbReference type="ARBA" id="ARBA00023242"/>
    </source>
</evidence>
<keyword evidence="10" id="KW-1185">Reference proteome</keyword>
<dbReference type="GO" id="GO:0000785">
    <property type="term" value="C:chromatin"/>
    <property type="evidence" value="ECO:0007669"/>
    <property type="project" value="TreeGrafter"/>
</dbReference>
<dbReference type="OrthoDB" id="7442607at2759"/>
<feature type="compositionally biased region" description="Low complexity" evidence="7">
    <location>
        <begin position="86"/>
        <end position="98"/>
    </location>
</feature>
<keyword evidence="2" id="KW-0805">Transcription regulation</keyword>